<dbReference type="AlphaFoldDB" id="X1HPN0"/>
<reference evidence="1" key="1">
    <citation type="journal article" date="2014" name="Front. Microbiol.">
        <title>High frequency of phylogenetically diverse reductive dehalogenase-homologous genes in deep subseafloor sedimentary metagenomes.</title>
        <authorList>
            <person name="Kawai M."/>
            <person name="Futagami T."/>
            <person name="Toyoda A."/>
            <person name="Takaki Y."/>
            <person name="Nishi S."/>
            <person name="Hori S."/>
            <person name="Arai W."/>
            <person name="Tsubouchi T."/>
            <person name="Morono Y."/>
            <person name="Uchiyama I."/>
            <person name="Ito T."/>
            <person name="Fujiyama A."/>
            <person name="Inagaki F."/>
            <person name="Takami H."/>
        </authorList>
    </citation>
    <scope>NUCLEOTIDE SEQUENCE</scope>
    <source>
        <strain evidence="1">Expedition CK06-06</strain>
    </source>
</reference>
<organism evidence="1">
    <name type="scientific">marine sediment metagenome</name>
    <dbReference type="NCBI Taxonomy" id="412755"/>
    <lineage>
        <taxon>unclassified sequences</taxon>
        <taxon>metagenomes</taxon>
        <taxon>ecological metagenomes</taxon>
    </lineage>
</organism>
<evidence type="ECO:0000313" key="1">
    <source>
        <dbReference type="EMBL" id="GAH58985.1"/>
    </source>
</evidence>
<gene>
    <name evidence="1" type="ORF">S03H2_30809</name>
</gene>
<dbReference type="EMBL" id="BARU01018651">
    <property type="protein sequence ID" value="GAH58985.1"/>
    <property type="molecule type" value="Genomic_DNA"/>
</dbReference>
<protein>
    <submittedName>
        <fullName evidence="1">Uncharacterized protein</fullName>
    </submittedName>
</protein>
<accession>X1HPN0</accession>
<name>X1HPN0_9ZZZZ</name>
<proteinExistence type="predicted"/>
<sequence>MKKLAVLILLFIVVNPITSQSNTIILDNTFV</sequence>
<feature type="non-terminal residue" evidence="1">
    <location>
        <position position="31"/>
    </location>
</feature>
<comment type="caution">
    <text evidence="1">The sequence shown here is derived from an EMBL/GenBank/DDBJ whole genome shotgun (WGS) entry which is preliminary data.</text>
</comment>